<comment type="similarity">
    <text evidence="1">Belongs to the sulfatase family.</text>
</comment>
<dbReference type="CDD" id="cd16025">
    <property type="entry name" value="PAS_like"/>
    <property type="match status" value="1"/>
</dbReference>
<proteinExistence type="inferred from homology"/>
<keyword evidence="5" id="KW-1185">Reference proteome</keyword>
<dbReference type="Pfam" id="PF00884">
    <property type="entry name" value="Sulfatase"/>
    <property type="match status" value="1"/>
</dbReference>
<accession>A0ABT8KZ95</accession>
<dbReference type="InterPro" id="IPR050738">
    <property type="entry name" value="Sulfatase"/>
</dbReference>
<sequence length="534" mass="61125">MNKLIIFLVPVSAIISSCSFAIKDKEQRDNRPNIVLIMVDDMGYADIGSYGSEIPTPNIDKLAFNGLRFSQFYNTARCCPTRASLLTGLFPHQTGIGGMTNSPKGEHWAEWGTDGYIGYLNRNCVTLAEVLKDAGYHTYMTGKWHLGYHNKDRWPLQRGFEKYYGIIAGASSYFKPQGKRGLTLMNKALPPPEEGYYTTDAFTDHAIKFVKEQEDNNPFFLYLAYNAPHWPLHAKQQDIEKFVGKYSMGWDSLRVQRFRKQVKMGLLNAEWGISKRDERVRPWSEVIDTQKDSSDYRMAVYAAQIFAVDYNIGKLMKTLEDQGELENTLVLFLSDNGGCAEAYDEFGSKPFTRINDPDFSGAVSYGIGWANVSNTPFFEYKVKTYEGGISTPLIAHWPKQIKSQAGKITHNTGYLIDIMPTILEVSGATYPEKYHQGQSIHPLEGKSLFPIFKSGIGDEHEYMYWEHQYNCAIRNKKWKAVKKLNDVNWKLFNLEEDRIESNDLAAKYPEIVTKLDETWYEWAYSHQVLPKKAN</sequence>
<dbReference type="Gene3D" id="3.40.720.10">
    <property type="entry name" value="Alkaline Phosphatase, subunit A"/>
    <property type="match status" value="1"/>
</dbReference>
<reference evidence="4" key="1">
    <citation type="submission" date="2023-06" db="EMBL/GenBank/DDBJ databases">
        <title>Genomic of Agaribacillus aureum.</title>
        <authorList>
            <person name="Wang G."/>
        </authorList>
    </citation>
    <scope>NUCLEOTIDE SEQUENCE</scope>
    <source>
        <strain evidence="4">BMA12</strain>
    </source>
</reference>
<dbReference type="PROSITE" id="PS51257">
    <property type="entry name" value="PROKAR_LIPOPROTEIN"/>
    <property type="match status" value="1"/>
</dbReference>
<dbReference type="SUPFAM" id="SSF53649">
    <property type="entry name" value="Alkaline phosphatase-like"/>
    <property type="match status" value="1"/>
</dbReference>
<organism evidence="4 5">
    <name type="scientific">Agaribacillus aureus</name>
    <dbReference type="NCBI Taxonomy" id="3051825"/>
    <lineage>
        <taxon>Bacteria</taxon>
        <taxon>Pseudomonadati</taxon>
        <taxon>Bacteroidota</taxon>
        <taxon>Cytophagia</taxon>
        <taxon>Cytophagales</taxon>
        <taxon>Splendidivirgaceae</taxon>
        <taxon>Agaribacillus</taxon>
    </lineage>
</organism>
<dbReference type="PANTHER" id="PTHR42693:SF53">
    <property type="entry name" value="ENDO-4-O-SULFATASE"/>
    <property type="match status" value="1"/>
</dbReference>
<keyword evidence="2 4" id="KW-0378">Hydrolase</keyword>
<dbReference type="InterPro" id="IPR000917">
    <property type="entry name" value="Sulfatase_N"/>
</dbReference>
<dbReference type="EMBL" id="JAUJEB010000001">
    <property type="protein sequence ID" value="MDN5210765.1"/>
    <property type="molecule type" value="Genomic_DNA"/>
</dbReference>
<dbReference type="PANTHER" id="PTHR42693">
    <property type="entry name" value="ARYLSULFATASE FAMILY MEMBER"/>
    <property type="match status" value="1"/>
</dbReference>
<comment type="caution">
    <text evidence="4">The sequence shown here is derived from an EMBL/GenBank/DDBJ whole genome shotgun (WGS) entry which is preliminary data.</text>
</comment>
<gene>
    <name evidence="4" type="ORF">QQ020_01860</name>
</gene>
<dbReference type="Gene3D" id="3.30.1120.10">
    <property type="match status" value="1"/>
</dbReference>
<dbReference type="InterPro" id="IPR017850">
    <property type="entry name" value="Alkaline_phosphatase_core_sf"/>
</dbReference>
<evidence type="ECO:0000259" key="3">
    <source>
        <dbReference type="Pfam" id="PF00884"/>
    </source>
</evidence>
<evidence type="ECO:0000313" key="5">
    <source>
        <dbReference type="Proteomes" id="UP001172083"/>
    </source>
</evidence>
<evidence type="ECO:0000256" key="2">
    <source>
        <dbReference type="ARBA" id="ARBA00022801"/>
    </source>
</evidence>
<feature type="domain" description="Sulfatase N-terminal" evidence="3">
    <location>
        <begin position="32"/>
        <end position="427"/>
    </location>
</feature>
<dbReference type="GO" id="GO:0016787">
    <property type="term" value="F:hydrolase activity"/>
    <property type="evidence" value="ECO:0007669"/>
    <property type="project" value="UniProtKB-KW"/>
</dbReference>
<protein>
    <submittedName>
        <fullName evidence="4">Arylsulfatase</fullName>
        <ecNumber evidence="4">3.1.6.-</ecNumber>
    </submittedName>
</protein>
<evidence type="ECO:0000256" key="1">
    <source>
        <dbReference type="ARBA" id="ARBA00008779"/>
    </source>
</evidence>
<dbReference type="EC" id="3.1.6.-" evidence="4"/>
<evidence type="ECO:0000313" key="4">
    <source>
        <dbReference type="EMBL" id="MDN5210765.1"/>
    </source>
</evidence>
<name>A0ABT8KZ95_9BACT</name>
<dbReference type="RefSeq" id="WP_346756106.1">
    <property type="nucleotide sequence ID" value="NZ_JAUJEB010000001.1"/>
</dbReference>
<dbReference type="Proteomes" id="UP001172083">
    <property type="component" value="Unassembled WGS sequence"/>
</dbReference>